<evidence type="ECO:0000256" key="4">
    <source>
        <dbReference type="ARBA" id="ARBA00023242"/>
    </source>
</evidence>
<evidence type="ECO:0000256" key="1">
    <source>
        <dbReference type="ARBA" id="ARBA00004123"/>
    </source>
</evidence>
<dbReference type="OrthoDB" id="6159439at2759"/>
<reference evidence="8 9" key="1">
    <citation type="journal article" date="2013" name="Nature">
        <title>Insights into bilaterian evolution from three spiralian genomes.</title>
        <authorList>
            <person name="Simakov O."/>
            <person name="Marletaz F."/>
            <person name="Cho S.J."/>
            <person name="Edsinger-Gonzales E."/>
            <person name="Havlak P."/>
            <person name="Hellsten U."/>
            <person name="Kuo D.H."/>
            <person name="Larsson T."/>
            <person name="Lv J."/>
            <person name="Arendt D."/>
            <person name="Savage R."/>
            <person name="Osoegawa K."/>
            <person name="de Jong P."/>
            <person name="Grimwood J."/>
            <person name="Chapman J.A."/>
            <person name="Shapiro H."/>
            <person name="Aerts A."/>
            <person name="Otillar R.P."/>
            <person name="Terry A.Y."/>
            <person name="Boore J.L."/>
            <person name="Grigoriev I.V."/>
            <person name="Lindberg D.R."/>
            <person name="Seaver E.C."/>
            <person name="Weisblat D.A."/>
            <person name="Putnam N.H."/>
            <person name="Rokhsar D.S."/>
        </authorList>
    </citation>
    <scope>NUCLEOTIDE SEQUENCE [LARGE SCALE GENOMIC DNA]</scope>
</reference>
<dbReference type="Gene3D" id="1.10.10.60">
    <property type="entry name" value="Homeodomain-like"/>
    <property type="match status" value="1"/>
</dbReference>
<keyword evidence="2 5" id="KW-0238">DNA-binding</keyword>
<proteinExistence type="predicted"/>
<dbReference type="InterPro" id="IPR017970">
    <property type="entry name" value="Homeobox_CS"/>
</dbReference>
<dbReference type="GO" id="GO:0005634">
    <property type="term" value="C:nucleus"/>
    <property type="evidence" value="ECO:0007669"/>
    <property type="project" value="UniProtKB-SubCell"/>
</dbReference>
<keyword evidence="3 5" id="KW-0371">Homeobox</keyword>
<dbReference type="InterPro" id="IPR001356">
    <property type="entry name" value="HD"/>
</dbReference>
<dbReference type="PROSITE" id="PS00027">
    <property type="entry name" value="HOMEOBOX_1"/>
    <property type="match status" value="1"/>
</dbReference>
<feature type="DNA-binding region" description="Homeobox" evidence="5">
    <location>
        <begin position="3"/>
        <end position="61"/>
    </location>
</feature>
<dbReference type="GeneID" id="20252446"/>
<dbReference type="InterPro" id="IPR020479">
    <property type="entry name" value="HD_metazoa"/>
</dbReference>
<accession>V4AIX4</accession>
<dbReference type="CDD" id="cd00086">
    <property type="entry name" value="homeodomain"/>
    <property type="match status" value="1"/>
</dbReference>
<keyword evidence="4 5" id="KW-0539">Nucleus</keyword>
<dbReference type="AlphaFoldDB" id="V4AIX4"/>
<dbReference type="GO" id="GO:0000981">
    <property type="term" value="F:DNA-binding transcription factor activity, RNA polymerase II-specific"/>
    <property type="evidence" value="ECO:0007669"/>
    <property type="project" value="InterPro"/>
</dbReference>
<dbReference type="CTD" id="20252446"/>
<dbReference type="SMART" id="SM00389">
    <property type="entry name" value="HOX"/>
    <property type="match status" value="1"/>
</dbReference>
<dbReference type="GO" id="GO:0003677">
    <property type="term" value="F:DNA binding"/>
    <property type="evidence" value="ECO:0007669"/>
    <property type="project" value="UniProtKB-UniRule"/>
</dbReference>
<evidence type="ECO:0000259" key="7">
    <source>
        <dbReference type="PROSITE" id="PS50071"/>
    </source>
</evidence>
<keyword evidence="9" id="KW-1185">Reference proteome</keyword>
<feature type="non-terminal residue" evidence="8">
    <location>
        <position position="1"/>
    </location>
</feature>
<dbReference type="EMBL" id="KB201362">
    <property type="protein sequence ID" value="ESO96982.1"/>
    <property type="molecule type" value="Genomic_DNA"/>
</dbReference>
<dbReference type="InterPro" id="IPR009057">
    <property type="entry name" value="Homeodomain-like_sf"/>
</dbReference>
<comment type="subcellular location">
    <subcellularLocation>
        <location evidence="1 5 6">Nucleus</location>
    </subcellularLocation>
</comment>
<evidence type="ECO:0000256" key="2">
    <source>
        <dbReference type="ARBA" id="ARBA00023125"/>
    </source>
</evidence>
<name>V4AIX4_LOTGI</name>
<evidence type="ECO:0000313" key="9">
    <source>
        <dbReference type="Proteomes" id="UP000030746"/>
    </source>
</evidence>
<organism evidence="8 9">
    <name type="scientific">Lottia gigantea</name>
    <name type="common">Giant owl limpet</name>
    <dbReference type="NCBI Taxonomy" id="225164"/>
    <lineage>
        <taxon>Eukaryota</taxon>
        <taxon>Metazoa</taxon>
        <taxon>Spiralia</taxon>
        <taxon>Lophotrochozoa</taxon>
        <taxon>Mollusca</taxon>
        <taxon>Gastropoda</taxon>
        <taxon>Patellogastropoda</taxon>
        <taxon>Lottioidea</taxon>
        <taxon>Lottiidae</taxon>
        <taxon>Lottia</taxon>
    </lineage>
</organism>
<dbReference type="KEGG" id="lgi:LOTGIDRAFT_80212"/>
<dbReference type="OMA" id="KWRLTRR"/>
<feature type="domain" description="Homeobox" evidence="7">
    <location>
        <begin position="1"/>
        <end position="60"/>
    </location>
</feature>
<evidence type="ECO:0000256" key="5">
    <source>
        <dbReference type="PROSITE-ProRule" id="PRU00108"/>
    </source>
</evidence>
<evidence type="ECO:0000256" key="3">
    <source>
        <dbReference type="ARBA" id="ARBA00023155"/>
    </source>
</evidence>
<protein>
    <recommendedName>
        <fullName evidence="7">Homeobox domain-containing protein</fullName>
    </recommendedName>
</protein>
<dbReference type="PRINTS" id="PR00024">
    <property type="entry name" value="HOMEOBOX"/>
</dbReference>
<dbReference type="Proteomes" id="UP000030746">
    <property type="component" value="Unassembled WGS sequence"/>
</dbReference>
<dbReference type="SUPFAM" id="SSF46689">
    <property type="entry name" value="Homeodomain-like"/>
    <property type="match status" value="1"/>
</dbReference>
<dbReference type="PROSITE" id="PS50071">
    <property type="entry name" value="HOMEOBOX_2"/>
    <property type="match status" value="1"/>
</dbReference>
<evidence type="ECO:0000256" key="6">
    <source>
        <dbReference type="RuleBase" id="RU000682"/>
    </source>
</evidence>
<dbReference type="RefSeq" id="XP_009052285.1">
    <property type="nucleotide sequence ID" value="XM_009054037.1"/>
</dbReference>
<evidence type="ECO:0000313" key="8">
    <source>
        <dbReference type="EMBL" id="ESO96982.1"/>
    </source>
</evidence>
<dbReference type="PANTHER" id="PTHR24333">
    <property type="entry name" value="HOMEO BOX HB9 LIKE A-RELATED"/>
    <property type="match status" value="1"/>
</dbReference>
<feature type="non-terminal residue" evidence="8">
    <location>
        <position position="65"/>
    </location>
</feature>
<sequence>RRKKARTAFSNDQIQKLEKRFREQKYLAASERSELADKLHLSDQQVKTWFQNRRMKEKRQQTNKE</sequence>
<gene>
    <name evidence="8" type="ORF">LOTGIDRAFT_80212</name>
</gene>
<dbReference type="Pfam" id="PF00046">
    <property type="entry name" value="Homeodomain"/>
    <property type="match status" value="1"/>
</dbReference>
<dbReference type="PANTHER" id="PTHR24333:SF5">
    <property type="entry name" value="VENT HOMEOBOX"/>
    <property type="match status" value="1"/>
</dbReference>
<dbReference type="InterPro" id="IPR050848">
    <property type="entry name" value="Homeobox_TF"/>
</dbReference>
<dbReference type="HOGENOM" id="CLU_049543_10_1_1"/>